<feature type="compositionally biased region" description="Acidic residues" evidence="1">
    <location>
        <begin position="221"/>
        <end position="237"/>
    </location>
</feature>
<feature type="region of interest" description="Disordered" evidence="1">
    <location>
        <begin position="116"/>
        <end position="187"/>
    </location>
</feature>
<evidence type="ECO:0000313" key="2">
    <source>
        <dbReference type="EMBL" id="KAI1718102.1"/>
    </source>
</evidence>
<feature type="compositionally biased region" description="Basic and acidic residues" evidence="1">
    <location>
        <begin position="177"/>
        <end position="187"/>
    </location>
</feature>
<dbReference type="Proteomes" id="UP001201812">
    <property type="component" value="Unassembled WGS sequence"/>
</dbReference>
<dbReference type="AlphaFoldDB" id="A0AAD4R8V4"/>
<gene>
    <name evidence="2" type="ORF">DdX_06516</name>
</gene>
<proteinExistence type="predicted"/>
<comment type="caution">
    <text evidence="2">The sequence shown here is derived from an EMBL/GenBank/DDBJ whole genome shotgun (WGS) entry which is preliminary data.</text>
</comment>
<evidence type="ECO:0000313" key="3">
    <source>
        <dbReference type="Proteomes" id="UP001201812"/>
    </source>
</evidence>
<feature type="compositionally biased region" description="Acidic residues" evidence="1">
    <location>
        <begin position="122"/>
        <end position="140"/>
    </location>
</feature>
<accession>A0AAD4R8V4</accession>
<sequence length="387" mass="44346">MSELTAKELNNVITNLRPVIKAAKVHVTRNNIRQIQRYKGGKDEKKKKRIQRYEHEMQAIRPEIPSDQAALFKMVTHKSVTQAVDEVRKTYPNWHEEIPFLLQRFGLQAKERKKEKILSQISDEDKEDSDSQAENSEEDKPESKKEAKVVQSKNKISKVEKPKQRKNKIAVKPPTLPKKELIAPIDVIHRGESVIKRINLQDEKTISFGTAADNDDKGSSEDDESTDNESVDEEESEHESMNVGSSAKIPTPRKENINSKKKGFFIGRDVESEDSEDSEGSASDHVSASQKKKAIIQRKSERGPSNKGKPKVNPMVLKNKSDYKHKPHHSKFEKRAPRSDQQNYVPKEQGPKLHPSWIAKQEELRKRKEIMQAAPKGKHFKFVNDEE</sequence>
<reference evidence="2" key="1">
    <citation type="submission" date="2022-01" db="EMBL/GenBank/DDBJ databases">
        <title>Genome Sequence Resource for Two Populations of Ditylenchus destructor, the Migratory Endoparasitic Phytonematode.</title>
        <authorList>
            <person name="Zhang H."/>
            <person name="Lin R."/>
            <person name="Xie B."/>
        </authorList>
    </citation>
    <scope>NUCLEOTIDE SEQUENCE</scope>
    <source>
        <strain evidence="2">BazhouSP</strain>
    </source>
</reference>
<feature type="region of interest" description="Disordered" evidence="1">
    <location>
        <begin position="199"/>
        <end position="357"/>
    </location>
</feature>
<keyword evidence="3" id="KW-1185">Reference proteome</keyword>
<evidence type="ECO:0000256" key="1">
    <source>
        <dbReference type="SAM" id="MobiDB-lite"/>
    </source>
</evidence>
<dbReference type="EMBL" id="JAKKPZ010000008">
    <property type="protein sequence ID" value="KAI1718102.1"/>
    <property type="molecule type" value="Genomic_DNA"/>
</dbReference>
<name>A0AAD4R8V4_9BILA</name>
<protein>
    <submittedName>
        <fullName evidence="2">Serum response factor-binding protein 1</fullName>
    </submittedName>
</protein>
<organism evidence="2 3">
    <name type="scientific">Ditylenchus destructor</name>
    <dbReference type="NCBI Taxonomy" id="166010"/>
    <lineage>
        <taxon>Eukaryota</taxon>
        <taxon>Metazoa</taxon>
        <taxon>Ecdysozoa</taxon>
        <taxon>Nematoda</taxon>
        <taxon>Chromadorea</taxon>
        <taxon>Rhabditida</taxon>
        <taxon>Tylenchina</taxon>
        <taxon>Tylenchomorpha</taxon>
        <taxon>Sphaerularioidea</taxon>
        <taxon>Anguinidae</taxon>
        <taxon>Anguininae</taxon>
        <taxon>Ditylenchus</taxon>
    </lineage>
</organism>